<evidence type="ECO:0000313" key="1">
    <source>
        <dbReference type="EMBL" id="SEO41128.1"/>
    </source>
</evidence>
<sequence length="385" mass="43997">MRLTKIIILMLILSGCSESTNNLDPGDRVLQFLESPDYELLSEVDRSVWSREEWNKYAGSWNAPRPTLSPTSRYFELEQHLYEFASYQLEGVTDNSDDSYSVTVVFRWPSVLEEVYFFDDSLIEFVEDELTNLLTAYESGRLTPETIKYSEAEEVFAVVSDGIFINAEEAQRRREENEEVDKLFIELSHIDDYDLDFDFYSLGSSKLTRQIEELREIGIEQINLDISSLESAIVKAKELQRDRYNYSSLNTLGKLHQASLLLESDSIFSNSLEFNEVRVAEAQGRRGIGLFFDWRITGDLLPHEAVSAGFQARYFDSNSNQIGSEEFLISVISAENGDRGGSVGRIIDNQGVARRVSSVEIGYLVPSRAPRFNCKFDEAIKCEQR</sequence>
<dbReference type="EMBL" id="FODB01000086">
    <property type="protein sequence ID" value="SEO41128.1"/>
    <property type="molecule type" value="Genomic_DNA"/>
</dbReference>
<name>A0A1H8PHJ0_9GAMM</name>
<gene>
    <name evidence="1" type="ORF">SAMN04490369_10865</name>
</gene>
<dbReference type="AlphaFoldDB" id="A0A1H8PHJ0"/>
<dbReference type="Proteomes" id="UP000199493">
    <property type="component" value="Unassembled WGS sequence"/>
</dbReference>
<proteinExistence type="predicted"/>
<accession>A0A1H8PHJ0</accession>
<evidence type="ECO:0000313" key="2">
    <source>
        <dbReference type="Proteomes" id="UP000199493"/>
    </source>
</evidence>
<reference evidence="1 2" key="1">
    <citation type="submission" date="2016-10" db="EMBL/GenBank/DDBJ databases">
        <authorList>
            <person name="de Groot N.N."/>
        </authorList>
    </citation>
    <scope>NUCLEOTIDE SEQUENCE [LARGE SCALE GENOMIC DNA]</scope>
    <source>
        <strain evidence="1 2">558</strain>
    </source>
</reference>
<dbReference type="RefSeq" id="WP_143058157.1">
    <property type="nucleotide sequence ID" value="NZ_FODB01000086.1"/>
</dbReference>
<protein>
    <submittedName>
        <fullName evidence="1">Uncharacterized protein</fullName>
    </submittedName>
</protein>
<dbReference type="PROSITE" id="PS51257">
    <property type="entry name" value="PROKAR_LIPOPROTEIN"/>
    <property type="match status" value="1"/>
</dbReference>
<organism evidence="1 2">
    <name type="scientific">Vreelandella aquamarina</name>
    <dbReference type="NCBI Taxonomy" id="77097"/>
    <lineage>
        <taxon>Bacteria</taxon>
        <taxon>Pseudomonadati</taxon>
        <taxon>Pseudomonadota</taxon>
        <taxon>Gammaproteobacteria</taxon>
        <taxon>Oceanospirillales</taxon>
        <taxon>Halomonadaceae</taxon>
        <taxon>Vreelandella</taxon>
    </lineage>
</organism>